<feature type="region of interest" description="Disordered" evidence="3">
    <location>
        <begin position="399"/>
        <end position="421"/>
    </location>
</feature>
<dbReference type="GO" id="GO:0009062">
    <property type="term" value="P:fatty acid catabolic process"/>
    <property type="evidence" value="ECO:0007669"/>
    <property type="project" value="TreeGrafter"/>
</dbReference>
<comment type="caution">
    <text evidence="5">The sequence shown here is derived from an EMBL/GenBank/DDBJ whole genome shotgun (WGS) entry which is preliminary data.</text>
</comment>
<dbReference type="InterPro" id="IPR036412">
    <property type="entry name" value="HAD-like_sf"/>
</dbReference>
<evidence type="ECO:0000259" key="4">
    <source>
        <dbReference type="SMART" id="SM00775"/>
    </source>
</evidence>
<dbReference type="GO" id="GO:0005634">
    <property type="term" value="C:nucleus"/>
    <property type="evidence" value="ECO:0007669"/>
    <property type="project" value="TreeGrafter"/>
</dbReference>
<dbReference type="Pfam" id="PF04571">
    <property type="entry name" value="Lipin_N"/>
    <property type="match status" value="1"/>
</dbReference>
<dbReference type="InterPro" id="IPR031315">
    <property type="entry name" value="LNS2/PITP"/>
</dbReference>
<dbReference type="PANTHER" id="PTHR12181:SF12">
    <property type="entry name" value="PHOSPHATIDATE PHOSPHATASE"/>
    <property type="match status" value="1"/>
</dbReference>
<gene>
    <name evidence="5" type="ORF">D915_004239</name>
</gene>
<dbReference type="SMART" id="SM00775">
    <property type="entry name" value="LNS2"/>
    <property type="match status" value="1"/>
</dbReference>
<reference evidence="5" key="1">
    <citation type="submission" date="2019-03" db="EMBL/GenBank/DDBJ databases">
        <title>Improved annotation for the trematode Fasciola hepatica.</title>
        <authorList>
            <person name="Choi Y.-J."/>
            <person name="Martin J."/>
            <person name="Mitreva M."/>
        </authorList>
    </citation>
    <scope>NUCLEOTIDE SEQUENCE [LARGE SCALE GENOMIC DNA]</scope>
</reference>
<dbReference type="SUPFAM" id="SSF56784">
    <property type="entry name" value="HAD-like"/>
    <property type="match status" value="1"/>
</dbReference>
<comment type="similarity">
    <text evidence="2">Belongs to the lipin family.</text>
</comment>
<organism evidence="5 6">
    <name type="scientific">Fasciola hepatica</name>
    <name type="common">Liver fluke</name>
    <dbReference type="NCBI Taxonomy" id="6192"/>
    <lineage>
        <taxon>Eukaryota</taxon>
        <taxon>Metazoa</taxon>
        <taxon>Spiralia</taxon>
        <taxon>Lophotrochozoa</taxon>
        <taxon>Platyhelminthes</taxon>
        <taxon>Trematoda</taxon>
        <taxon>Digenea</taxon>
        <taxon>Plagiorchiida</taxon>
        <taxon>Echinostomata</taxon>
        <taxon>Echinostomatoidea</taxon>
        <taxon>Fasciolidae</taxon>
        <taxon>Fasciola</taxon>
    </lineage>
</organism>
<protein>
    <submittedName>
        <fullName evidence="5">Phosphatidate phosphatase LPIN1</fullName>
    </submittedName>
</protein>
<dbReference type="GO" id="GO:0019432">
    <property type="term" value="P:triglyceride biosynthetic process"/>
    <property type="evidence" value="ECO:0007669"/>
    <property type="project" value="TreeGrafter"/>
</dbReference>
<feature type="region of interest" description="Disordered" evidence="3">
    <location>
        <begin position="644"/>
        <end position="685"/>
    </location>
</feature>
<dbReference type="GO" id="GO:0032869">
    <property type="term" value="P:cellular response to insulin stimulus"/>
    <property type="evidence" value="ECO:0007669"/>
    <property type="project" value="TreeGrafter"/>
</dbReference>
<name>A0A4E0S1T3_FASHE</name>
<evidence type="ECO:0000256" key="2">
    <source>
        <dbReference type="ARBA" id="ARBA00005476"/>
    </source>
</evidence>
<dbReference type="InterPro" id="IPR007651">
    <property type="entry name" value="Lipin_N"/>
</dbReference>
<dbReference type="PANTHER" id="PTHR12181">
    <property type="entry name" value="LIPIN"/>
    <property type="match status" value="1"/>
</dbReference>
<dbReference type="AlphaFoldDB" id="A0A4E0S1T3"/>
<feature type="compositionally biased region" description="Basic and acidic residues" evidence="3">
    <location>
        <begin position="648"/>
        <end position="662"/>
    </location>
</feature>
<comment type="catalytic activity">
    <reaction evidence="1">
        <text>a 1,2-diacyl-sn-glycero-3-phosphate + H2O = a 1,2-diacyl-sn-glycerol + phosphate</text>
        <dbReference type="Rhea" id="RHEA:27429"/>
        <dbReference type="ChEBI" id="CHEBI:15377"/>
        <dbReference type="ChEBI" id="CHEBI:17815"/>
        <dbReference type="ChEBI" id="CHEBI:43474"/>
        <dbReference type="ChEBI" id="CHEBI:58608"/>
        <dbReference type="EC" id="3.1.3.4"/>
    </reaction>
    <physiologicalReaction direction="left-to-right" evidence="1">
        <dbReference type="Rhea" id="RHEA:27430"/>
    </physiologicalReaction>
</comment>
<dbReference type="EMBL" id="JXXN02001311">
    <property type="protein sequence ID" value="THD25050.1"/>
    <property type="molecule type" value="Genomic_DNA"/>
</dbReference>
<dbReference type="InterPro" id="IPR013209">
    <property type="entry name" value="LNS2"/>
</dbReference>
<proteinExistence type="inferred from homology"/>
<accession>A0A4E0S1T3</accession>
<evidence type="ECO:0000313" key="6">
    <source>
        <dbReference type="Proteomes" id="UP000230066"/>
    </source>
</evidence>
<dbReference type="GO" id="GO:0003713">
    <property type="term" value="F:transcription coactivator activity"/>
    <property type="evidence" value="ECO:0007669"/>
    <property type="project" value="TreeGrafter"/>
</dbReference>
<dbReference type="Pfam" id="PF08235">
    <property type="entry name" value="LNS2"/>
    <property type="match status" value="1"/>
</dbReference>
<dbReference type="Proteomes" id="UP000230066">
    <property type="component" value="Unassembled WGS sequence"/>
</dbReference>
<feature type="domain" description="LNS2/PITP" evidence="4">
    <location>
        <begin position="478"/>
        <end position="640"/>
    </location>
</feature>
<evidence type="ECO:0000256" key="3">
    <source>
        <dbReference type="SAM" id="MobiDB-lite"/>
    </source>
</evidence>
<evidence type="ECO:0000256" key="1">
    <source>
        <dbReference type="ARBA" id="ARBA00001180"/>
    </source>
</evidence>
<evidence type="ECO:0000313" key="5">
    <source>
        <dbReference type="EMBL" id="THD25050.1"/>
    </source>
</evidence>
<dbReference type="GO" id="GO:0008195">
    <property type="term" value="F:phosphatidate phosphatase activity"/>
    <property type="evidence" value="ECO:0007669"/>
    <property type="project" value="UniProtKB-EC"/>
</dbReference>
<keyword evidence="6" id="KW-1185">Reference proteome</keyword>
<dbReference type="InterPro" id="IPR026058">
    <property type="entry name" value="LIPIN"/>
</dbReference>
<sequence>MTGRAHSEDTASECGVENVMNYLGRLLSSAHSYYRDLNGANITGAIDVIVVKQPNGTYKSTPFHVRFGKMGVLWPRAHKVEIFINNELVPNLHMRIGPSGYAYFEPQFPFTTERCHSDFSVGSDVDDVVRSPLEVNDDQITLCDVTGTVNVDGEIFELEGCDIQNPPAEASATIEENPKHVQWVFSLLLDYLSDKEHWPDNFYAYRLRPQTKQIAPDSDGTLHCSVHIPNQDDAECKYDIFGLSSSNIVGVGNELDESELLVFWWSGRWMSWQHCAAYLLSDLAEQEKQQLLKCRPTVNILSDVPVPITKPLENLDISAEDKWNTPREMITYLLPPVDLPIWSPPSVTSEDEKDDHLMDWRPLQPQSQPLEPLLHITELHTGAMTPELKSLSITPEEAGYYSDEGGSGRPQMKLNRKRSTRQERRLSAQGTLILMSDQLRDLNLRPGVNEAVFSVITKLQGTCQCACFIYLWDFSTKLVISDIDGTITRSDWLGQLMPLVGYDWIHSNVVRLYDRIALNGYQFVYLSSRPIGQARSTRKFLHTVREGNFYLPDGPIMVAPSSVFEAFHKEVIQRKADEFKIACLTQVKEVFKSDNNTQEDSSPFVAGFGNRLSDIRTYKAIGLKDTQIFTVNYEGRVMCGQYDPGVNRNEKNRKTISSEKKSSKTVASVNEHGGGQPTEEIEQPSSSHQVGKIYLTYDALLSMVHVYFPQARDRLLHADECSDYTFWRL</sequence>
<dbReference type="GO" id="GO:0045944">
    <property type="term" value="P:positive regulation of transcription by RNA polymerase II"/>
    <property type="evidence" value="ECO:0007669"/>
    <property type="project" value="TreeGrafter"/>
</dbReference>